<dbReference type="RefSeq" id="XP_024391722.1">
    <property type="nucleotide sequence ID" value="XM_024535954.2"/>
</dbReference>
<dbReference type="RefSeq" id="XP_024391721.1">
    <property type="nucleotide sequence ID" value="XM_024535953.2"/>
</dbReference>
<name>A9T2K2_PHYPA</name>
<protein>
    <recommendedName>
        <fullName evidence="2">Phosphatidylinositol-specific phospholipase C X domain-containing protein</fullName>
    </recommendedName>
</protein>
<dbReference type="Gramene" id="Pp3c12_26160V3.3">
    <property type="protein sequence ID" value="PAC:32973912.CDS.1"/>
    <property type="gene ID" value="Pp3c12_26160"/>
</dbReference>
<dbReference type="eggNOG" id="KOG4306">
    <property type="taxonomic scope" value="Eukaryota"/>
</dbReference>
<dbReference type="EnsemblPlants" id="Pp3c12_26160V3.5">
    <property type="protein sequence ID" value="PAC:32973914.CDS.1"/>
    <property type="gene ID" value="Pp3c12_26160"/>
</dbReference>
<dbReference type="EnsemblPlants" id="Pp3c12_26160V3.3">
    <property type="protein sequence ID" value="PAC:32973912.CDS.1"/>
    <property type="gene ID" value="Pp3c12_26160"/>
</dbReference>
<dbReference type="PANTHER" id="PTHR13593:SF113">
    <property type="entry name" value="SI:DKEY-266F7.9"/>
    <property type="match status" value="1"/>
</dbReference>
<evidence type="ECO:0000313" key="4">
    <source>
        <dbReference type="EnsemblPlants" id="PAC:32973910.CDS.1"/>
    </source>
</evidence>
<dbReference type="InterPro" id="IPR000909">
    <property type="entry name" value="PLipase_C_PInositol-sp_X_dom"/>
</dbReference>
<dbReference type="OMA" id="PFWSAEY"/>
<dbReference type="GeneID" id="112290044"/>
<dbReference type="PROSITE" id="PS50007">
    <property type="entry name" value="PIPLC_X_DOMAIN"/>
    <property type="match status" value="1"/>
</dbReference>
<evidence type="ECO:0000313" key="5">
    <source>
        <dbReference type="Proteomes" id="UP000006727"/>
    </source>
</evidence>
<evidence type="ECO:0000256" key="1">
    <source>
        <dbReference type="SAM" id="MobiDB-lite"/>
    </source>
</evidence>
<dbReference type="Gene3D" id="3.20.20.190">
    <property type="entry name" value="Phosphatidylinositol (PI) phosphodiesterase"/>
    <property type="match status" value="1"/>
</dbReference>
<dbReference type="InterPro" id="IPR017946">
    <property type="entry name" value="PLC-like_Pdiesterase_TIM-brl"/>
</dbReference>
<dbReference type="PANTHER" id="PTHR13593">
    <property type="match status" value="1"/>
</dbReference>
<feature type="compositionally biased region" description="Basic and acidic residues" evidence="1">
    <location>
        <begin position="1"/>
        <end position="19"/>
    </location>
</feature>
<dbReference type="Pfam" id="PF00388">
    <property type="entry name" value="PI-PLC-X"/>
    <property type="match status" value="1"/>
</dbReference>
<dbReference type="CDD" id="cd08619">
    <property type="entry name" value="PI-PLCXDc_plant"/>
    <property type="match status" value="1"/>
</dbReference>
<dbReference type="EnsemblPlants" id="Pp3c12_26160V3.1">
    <property type="protein sequence ID" value="PAC:32973910.CDS.1"/>
    <property type="gene ID" value="Pp3c12_26160"/>
</dbReference>
<dbReference type="STRING" id="3218.A9T2K2"/>
<dbReference type="InterPro" id="IPR051057">
    <property type="entry name" value="PI-PLC_domain"/>
</dbReference>
<reference evidence="3 5" key="1">
    <citation type="journal article" date="2008" name="Science">
        <title>The Physcomitrella genome reveals evolutionary insights into the conquest of land by plants.</title>
        <authorList>
            <person name="Rensing S."/>
            <person name="Lang D."/>
            <person name="Zimmer A."/>
            <person name="Terry A."/>
            <person name="Salamov A."/>
            <person name="Shapiro H."/>
            <person name="Nishiyama T."/>
            <person name="Perroud P.-F."/>
            <person name="Lindquist E."/>
            <person name="Kamisugi Y."/>
            <person name="Tanahashi T."/>
            <person name="Sakakibara K."/>
            <person name="Fujita T."/>
            <person name="Oishi K."/>
            <person name="Shin-I T."/>
            <person name="Kuroki Y."/>
            <person name="Toyoda A."/>
            <person name="Suzuki Y."/>
            <person name="Hashimoto A."/>
            <person name="Yamaguchi K."/>
            <person name="Sugano A."/>
            <person name="Kohara Y."/>
            <person name="Fujiyama A."/>
            <person name="Anterola A."/>
            <person name="Aoki S."/>
            <person name="Ashton N."/>
            <person name="Barbazuk W.B."/>
            <person name="Barker E."/>
            <person name="Bennetzen J."/>
            <person name="Bezanilla M."/>
            <person name="Blankenship R."/>
            <person name="Cho S.H."/>
            <person name="Dutcher S."/>
            <person name="Estelle M."/>
            <person name="Fawcett J.A."/>
            <person name="Gundlach H."/>
            <person name="Hanada K."/>
            <person name="Heyl A."/>
            <person name="Hicks K.A."/>
            <person name="Hugh J."/>
            <person name="Lohr M."/>
            <person name="Mayer K."/>
            <person name="Melkozernov A."/>
            <person name="Murata T."/>
            <person name="Nelson D."/>
            <person name="Pils B."/>
            <person name="Prigge M."/>
            <person name="Reiss B."/>
            <person name="Renner T."/>
            <person name="Rombauts S."/>
            <person name="Rushton P."/>
            <person name="Sanderfoot A."/>
            <person name="Schween G."/>
            <person name="Shiu S.-H."/>
            <person name="Stueber K."/>
            <person name="Theodoulou F.L."/>
            <person name="Tu H."/>
            <person name="Van de Peer Y."/>
            <person name="Verrier P.J."/>
            <person name="Waters E."/>
            <person name="Wood A."/>
            <person name="Yang L."/>
            <person name="Cove D."/>
            <person name="Cuming A."/>
            <person name="Hasebe M."/>
            <person name="Lucas S."/>
            <person name="Mishler D.B."/>
            <person name="Reski R."/>
            <person name="Grigoriev I."/>
            <person name="Quatrano R.S."/>
            <person name="Boore J.L."/>
        </authorList>
    </citation>
    <scope>NUCLEOTIDE SEQUENCE [LARGE SCALE GENOMIC DNA]</scope>
    <source>
        <strain evidence="4 5">cv. Gransden 2004</strain>
    </source>
</reference>
<dbReference type="EMBL" id="ABEU02000012">
    <property type="protein sequence ID" value="PNR44400.1"/>
    <property type="molecule type" value="Genomic_DNA"/>
</dbReference>
<dbReference type="AlphaFoldDB" id="A9T2K2"/>
<dbReference type="PaxDb" id="3218-PP1S155_102V6.1"/>
<gene>
    <name evidence="4" type="primary">LOC112290044</name>
    <name evidence="3" type="ORF">PHYPA_016784</name>
</gene>
<organism evidence="3">
    <name type="scientific">Physcomitrium patens</name>
    <name type="common">Spreading-leaved earth moss</name>
    <name type="synonym">Physcomitrella patens</name>
    <dbReference type="NCBI Taxonomy" id="3218"/>
    <lineage>
        <taxon>Eukaryota</taxon>
        <taxon>Viridiplantae</taxon>
        <taxon>Streptophyta</taxon>
        <taxon>Embryophyta</taxon>
        <taxon>Bryophyta</taxon>
        <taxon>Bryophytina</taxon>
        <taxon>Bryopsida</taxon>
        <taxon>Funariidae</taxon>
        <taxon>Funariales</taxon>
        <taxon>Funariaceae</taxon>
        <taxon>Physcomitrium</taxon>
    </lineage>
</organism>
<dbReference type="OrthoDB" id="1046782at2759"/>
<dbReference type="GO" id="GO:0006629">
    <property type="term" value="P:lipid metabolic process"/>
    <property type="evidence" value="ECO:0007669"/>
    <property type="project" value="InterPro"/>
</dbReference>
<proteinExistence type="predicted"/>
<dbReference type="Gramene" id="Pp3c12_26160V3.2">
    <property type="protein sequence ID" value="PAC:32973911.CDS.1"/>
    <property type="gene ID" value="Pp3c12_26160"/>
</dbReference>
<dbReference type="EnsemblPlants" id="Pp3c12_26160V3.2">
    <property type="protein sequence ID" value="PAC:32973911.CDS.1"/>
    <property type="gene ID" value="Pp3c12_26160"/>
</dbReference>
<evidence type="ECO:0000313" key="3">
    <source>
        <dbReference type="EMBL" id="PNR44400.1"/>
    </source>
</evidence>
<feature type="domain" description="Phosphatidylinositol-specific phospholipase C X" evidence="2">
    <location>
        <begin position="60"/>
        <end position="169"/>
    </location>
</feature>
<dbReference type="EnsemblPlants" id="Pp3c12_26160V3.4">
    <property type="protein sequence ID" value="PAC:32973913.CDS.1"/>
    <property type="gene ID" value="Pp3c12_26160"/>
</dbReference>
<dbReference type="GO" id="GO:0008081">
    <property type="term" value="F:phosphoric diester hydrolase activity"/>
    <property type="evidence" value="ECO:0000318"/>
    <property type="project" value="GO_Central"/>
</dbReference>
<dbReference type="Gramene" id="Pp3c12_26160V3.1">
    <property type="protein sequence ID" value="PAC:32973910.CDS.1"/>
    <property type="gene ID" value="Pp3c12_26160"/>
</dbReference>
<dbReference type="Gramene" id="Pp3c12_26160V3.4">
    <property type="protein sequence ID" value="PAC:32973913.CDS.1"/>
    <property type="gene ID" value="Pp3c12_26160"/>
</dbReference>
<evidence type="ECO:0000259" key="2">
    <source>
        <dbReference type="Pfam" id="PF00388"/>
    </source>
</evidence>
<accession>A9T2K2</accession>
<feature type="region of interest" description="Disordered" evidence="1">
    <location>
        <begin position="1"/>
        <end position="33"/>
    </location>
</feature>
<sequence>MGAQVTKEKQVKGEKRQLKEQASATEPLTFPGSDFHHPNPKVWMSTLPLQNLRMRDVVWPGTHDSATNKIGFPMVSRPFARCQKLSVYDQLCIGVRMLDIRVQQDRKVCHGPLKSYLIDVVIEDLKRFLAETDSEFVVLEIRTEFNYQDPPAFDQWLIQQLGEYLVPQDGSFFARPLIELLPKRVICIWRPRQSPAPSPGSPLWSSAYIKDNWIDTDLPLTKFHGNVTNLQKQPPNDQRTYFYRVENTATPQITGPMLCVYPVTNRIRGYARLFLAEVFKQGLGDRLQIFSGDFVDQEFVDACIGVTIARNNLQMLQPAAPAA</sequence>
<reference evidence="4" key="3">
    <citation type="submission" date="2020-12" db="UniProtKB">
        <authorList>
            <consortium name="EnsemblPlants"/>
        </authorList>
    </citation>
    <scope>IDENTIFICATION</scope>
</reference>
<keyword evidence="5" id="KW-1185">Reference proteome</keyword>
<dbReference type="Gramene" id="Pp3c12_26160V3.5">
    <property type="protein sequence ID" value="PAC:32973914.CDS.1"/>
    <property type="gene ID" value="Pp3c12_26160"/>
</dbReference>
<dbReference type="Proteomes" id="UP000006727">
    <property type="component" value="Chromosome 12"/>
</dbReference>
<dbReference type="SUPFAM" id="SSF51695">
    <property type="entry name" value="PLC-like phosphodiesterases"/>
    <property type="match status" value="1"/>
</dbReference>
<dbReference type="HOGENOM" id="CLU_063327_0_0_1"/>
<reference evidence="3 5" key="2">
    <citation type="journal article" date="2018" name="Plant J.">
        <title>The Physcomitrella patens chromosome-scale assembly reveals moss genome structure and evolution.</title>
        <authorList>
            <person name="Lang D."/>
            <person name="Ullrich K.K."/>
            <person name="Murat F."/>
            <person name="Fuchs J."/>
            <person name="Jenkins J."/>
            <person name="Haas F.B."/>
            <person name="Piednoel M."/>
            <person name="Gundlach H."/>
            <person name="Van Bel M."/>
            <person name="Meyberg R."/>
            <person name="Vives C."/>
            <person name="Morata J."/>
            <person name="Symeonidi A."/>
            <person name="Hiss M."/>
            <person name="Muchero W."/>
            <person name="Kamisugi Y."/>
            <person name="Saleh O."/>
            <person name="Blanc G."/>
            <person name="Decker E.L."/>
            <person name="van Gessel N."/>
            <person name="Grimwood J."/>
            <person name="Hayes R.D."/>
            <person name="Graham S.W."/>
            <person name="Gunter L.E."/>
            <person name="McDaniel S.F."/>
            <person name="Hoernstein S.N.W."/>
            <person name="Larsson A."/>
            <person name="Li F.W."/>
            <person name="Perroud P.F."/>
            <person name="Phillips J."/>
            <person name="Ranjan P."/>
            <person name="Rokshar D.S."/>
            <person name="Rothfels C.J."/>
            <person name="Schneider L."/>
            <person name="Shu S."/>
            <person name="Stevenson D.W."/>
            <person name="Thummler F."/>
            <person name="Tillich M."/>
            <person name="Villarreal Aguilar J.C."/>
            <person name="Widiez T."/>
            <person name="Wong G.K."/>
            <person name="Wymore A."/>
            <person name="Zhang Y."/>
            <person name="Zimmer A.D."/>
            <person name="Quatrano R.S."/>
            <person name="Mayer K.F.X."/>
            <person name="Goodstein D."/>
            <person name="Casacuberta J.M."/>
            <person name="Vandepoele K."/>
            <person name="Reski R."/>
            <person name="Cuming A.C."/>
            <person name="Tuskan G.A."/>
            <person name="Maumus F."/>
            <person name="Salse J."/>
            <person name="Schmutz J."/>
            <person name="Rensing S.A."/>
        </authorList>
    </citation>
    <scope>NUCLEOTIDE SEQUENCE [LARGE SCALE GENOMIC DNA]</scope>
    <source>
        <strain evidence="4 5">cv. Gransden 2004</strain>
    </source>
</reference>